<protein>
    <submittedName>
        <fullName evidence="1">Uncharacterized protein</fullName>
    </submittedName>
</protein>
<sequence>MKCLGDEAADLGWDKNVWEDNGDGHQPQDARFLQCYPCYAYHMVHGH</sequence>
<dbReference type="AlphaFoldDB" id="A0A7U9BYM5"/>
<dbReference type="Proteomes" id="UP000005756">
    <property type="component" value="Unassembled WGS sequence"/>
</dbReference>
<reference evidence="1 2" key="1">
    <citation type="submission" date="2011-10" db="EMBL/GenBank/DDBJ databases">
        <authorList>
            <person name="Quillaguamn J."/>
            <person name="Guzmn D."/>
            <person name="Balderrama-Subieta A."/>
            <person name="Cardona-Ortuo C."/>
            <person name="Guevara-Martnez M."/>
            <person name="Callisaya-Quispe N."/>
        </authorList>
    </citation>
    <scope>NUCLEOTIDE SEQUENCE [LARGE SCALE GENOMIC DNA]</scope>
    <source>
        <strain evidence="1 2">LC1</strain>
    </source>
</reference>
<evidence type="ECO:0000313" key="1">
    <source>
        <dbReference type="EMBL" id="EHJ91745.1"/>
    </source>
</evidence>
<evidence type="ECO:0000313" key="2">
    <source>
        <dbReference type="Proteomes" id="UP000005756"/>
    </source>
</evidence>
<accession>A0A7U9BYM5</accession>
<organism evidence="1 2">
    <name type="scientific">Vreelandella boliviensis LC1</name>
    <dbReference type="NCBI Taxonomy" id="1072583"/>
    <lineage>
        <taxon>Bacteria</taxon>
        <taxon>Pseudomonadati</taxon>
        <taxon>Pseudomonadota</taxon>
        <taxon>Gammaproteobacteria</taxon>
        <taxon>Oceanospirillales</taxon>
        <taxon>Halomonadaceae</taxon>
        <taxon>Vreelandella</taxon>
    </lineage>
</organism>
<gene>
    <name evidence="1" type="ORF">KUC_3302</name>
</gene>
<dbReference type="EMBL" id="JH393259">
    <property type="protein sequence ID" value="EHJ91745.1"/>
    <property type="molecule type" value="Genomic_DNA"/>
</dbReference>
<proteinExistence type="predicted"/>
<name>A0A7U9BYM5_9GAMM</name>